<sequence>MYITSEDIFNEFLKFCKKADKKAVLKEYGGSNIYIPSYKNSLRDEDILKEYEELVASGFKKTLAVKKIARKYELTNASVYRIVKPHK</sequence>
<accession>A0A2P8R2Q2</accession>
<evidence type="ECO:0000259" key="1">
    <source>
        <dbReference type="Pfam" id="PF08765"/>
    </source>
</evidence>
<dbReference type="RefSeq" id="WP_106870606.1">
    <property type="nucleotide sequence ID" value="NZ_CP053841.1"/>
</dbReference>
<dbReference type="EMBL" id="PDHH01000002">
    <property type="protein sequence ID" value="PSM52775.1"/>
    <property type="molecule type" value="Genomic_DNA"/>
</dbReference>
<dbReference type="Gene3D" id="1.10.10.60">
    <property type="entry name" value="Homeodomain-like"/>
    <property type="match status" value="1"/>
</dbReference>
<feature type="domain" description="Mor transcription activator" evidence="1">
    <location>
        <begin position="23"/>
        <end position="84"/>
    </location>
</feature>
<proteinExistence type="predicted"/>
<dbReference type="OrthoDB" id="1753630at2"/>
<gene>
    <name evidence="2" type="ORF">CQ405_03360</name>
</gene>
<keyword evidence="3" id="KW-1185">Reference proteome</keyword>
<protein>
    <submittedName>
        <fullName evidence="2">DNA-binding protein</fullName>
    </submittedName>
</protein>
<dbReference type="Pfam" id="PF08765">
    <property type="entry name" value="Mor"/>
    <property type="match status" value="1"/>
</dbReference>
<dbReference type="GO" id="GO:0003677">
    <property type="term" value="F:DNA binding"/>
    <property type="evidence" value="ECO:0007669"/>
    <property type="project" value="UniProtKB-KW"/>
</dbReference>
<keyword evidence="2" id="KW-0238">DNA-binding</keyword>
<reference evidence="3" key="1">
    <citation type="submission" date="2017-10" db="EMBL/GenBank/DDBJ databases">
        <title>Campylobacter species from seals.</title>
        <authorList>
            <person name="Gilbert M.J."/>
            <person name="Zomer A.L."/>
            <person name="Timmerman A.J."/>
            <person name="Duim B."/>
            <person name="Wagenaar J.A."/>
        </authorList>
    </citation>
    <scope>NUCLEOTIDE SEQUENCE [LARGE SCALE GENOMIC DNA]</scope>
    <source>
        <strain evidence="3">17S00004-5</strain>
    </source>
</reference>
<evidence type="ECO:0000313" key="3">
    <source>
        <dbReference type="Proteomes" id="UP000240535"/>
    </source>
</evidence>
<evidence type="ECO:0000313" key="2">
    <source>
        <dbReference type="EMBL" id="PSM52775.1"/>
    </source>
</evidence>
<dbReference type="Proteomes" id="UP000240535">
    <property type="component" value="Unassembled WGS sequence"/>
</dbReference>
<comment type="caution">
    <text evidence="2">The sequence shown here is derived from an EMBL/GenBank/DDBJ whole genome shotgun (WGS) entry which is preliminary data.</text>
</comment>
<dbReference type="InterPro" id="IPR009057">
    <property type="entry name" value="Homeodomain-like_sf"/>
</dbReference>
<dbReference type="InterPro" id="IPR014875">
    <property type="entry name" value="Mor_transcription_activator"/>
</dbReference>
<name>A0A2P8R2Q2_9BACT</name>
<dbReference type="SUPFAM" id="SSF46689">
    <property type="entry name" value="Homeodomain-like"/>
    <property type="match status" value="1"/>
</dbReference>
<organism evidence="2 3">
    <name type="scientific">Campylobacter blaseri</name>
    <dbReference type="NCBI Taxonomy" id="2042961"/>
    <lineage>
        <taxon>Bacteria</taxon>
        <taxon>Pseudomonadati</taxon>
        <taxon>Campylobacterota</taxon>
        <taxon>Epsilonproteobacteria</taxon>
        <taxon>Campylobacterales</taxon>
        <taxon>Campylobacteraceae</taxon>
        <taxon>Campylobacter</taxon>
    </lineage>
</organism>
<dbReference type="AlphaFoldDB" id="A0A2P8R2Q2"/>